<protein>
    <recommendedName>
        <fullName evidence="5">Deoxyhypusine synthase</fullName>
    </recommendedName>
</protein>
<dbReference type="AlphaFoldDB" id="A0A1F6LZA8"/>
<comment type="caution">
    <text evidence="3">The sequence shown here is derived from an EMBL/GenBank/DDBJ whole genome shotgun (WGS) entry which is preliminary data.</text>
</comment>
<dbReference type="Proteomes" id="UP000176282">
    <property type="component" value="Unassembled WGS sequence"/>
</dbReference>
<dbReference type="GO" id="GO:0005737">
    <property type="term" value="C:cytoplasm"/>
    <property type="evidence" value="ECO:0007669"/>
    <property type="project" value="TreeGrafter"/>
</dbReference>
<evidence type="ECO:0000313" key="4">
    <source>
        <dbReference type="Proteomes" id="UP000176282"/>
    </source>
</evidence>
<dbReference type="InterPro" id="IPR029035">
    <property type="entry name" value="DHS-like_NAD/FAD-binding_dom"/>
</dbReference>
<dbReference type="InterPro" id="IPR036982">
    <property type="entry name" value="Deoxyhypusine_synthase_sf"/>
</dbReference>
<comment type="similarity">
    <text evidence="1">Belongs to the deoxyhypusine synthase family.</text>
</comment>
<gene>
    <name evidence="3" type="ORF">A3J66_00185</name>
</gene>
<evidence type="ECO:0000256" key="2">
    <source>
        <dbReference type="ARBA" id="ARBA00023027"/>
    </source>
</evidence>
<dbReference type="SUPFAM" id="SSF52467">
    <property type="entry name" value="DHS-like NAD/FAD-binding domain"/>
    <property type="match status" value="1"/>
</dbReference>
<organism evidence="3 4">
    <name type="scientific">Candidatus Magasanikbacteria bacterium RIFCSPHIGHO2_02_FULL_47_14</name>
    <dbReference type="NCBI Taxonomy" id="1798680"/>
    <lineage>
        <taxon>Bacteria</taxon>
        <taxon>Candidatus Magasanikiibacteriota</taxon>
    </lineage>
</organism>
<dbReference type="PANTHER" id="PTHR11703:SF0">
    <property type="entry name" value="DEOXYHYPUSINE SYNTHASE"/>
    <property type="match status" value="1"/>
</dbReference>
<dbReference type="Pfam" id="PF01916">
    <property type="entry name" value="DS"/>
    <property type="match status" value="1"/>
</dbReference>
<accession>A0A1F6LZA8</accession>
<dbReference type="InterPro" id="IPR002773">
    <property type="entry name" value="Deoxyhypusine_synthase"/>
</dbReference>
<dbReference type="GO" id="GO:0034038">
    <property type="term" value="F:deoxyhypusine synthase activity"/>
    <property type="evidence" value="ECO:0007669"/>
    <property type="project" value="TreeGrafter"/>
</dbReference>
<name>A0A1F6LZA8_9BACT</name>
<keyword evidence="2" id="KW-0520">NAD</keyword>
<evidence type="ECO:0008006" key="5">
    <source>
        <dbReference type="Google" id="ProtNLM"/>
    </source>
</evidence>
<dbReference type="EMBL" id="MFQB01000054">
    <property type="protein sequence ID" value="OGH64732.1"/>
    <property type="molecule type" value="Genomic_DNA"/>
</dbReference>
<dbReference type="PANTHER" id="PTHR11703">
    <property type="entry name" value="DEOXYHYPUSINE SYNTHASE"/>
    <property type="match status" value="1"/>
</dbReference>
<dbReference type="STRING" id="1798680.A3J66_00185"/>
<dbReference type="Gene3D" id="3.40.910.10">
    <property type="entry name" value="Deoxyhypusine synthase"/>
    <property type="match status" value="1"/>
</dbReference>
<reference evidence="3 4" key="1">
    <citation type="journal article" date="2016" name="Nat. Commun.">
        <title>Thousands of microbial genomes shed light on interconnected biogeochemical processes in an aquifer system.</title>
        <authorList>
            <person name="Anantharaman K."/>
            <person name="Brown C.T."/>
            <person name="Hug L.A."/>
            <person name="Sharon I."/>
            <person name="Castelle C.J."/>
            <person name="Probst A.J."/>
            <person name="Thomas B.C."/>
            <person name="Singh A."/>
            <person name="Wilkins M.J."/>
            <person name="Karaoz U."/>
            <person name="Brodie E.L."/>
            <person name="Williams K.H."/>
            <person name="Hubbard S.S."/>
            <person name="Banfield J.F."/>
        </authorList>
    </citation>
    <scope>NUCLEOTIDE SEQUENCE [LARGE SCALE GENOMIC DNA]</scope>
</reference>
<proteinExistence type="inferred from homology"/>
<evidence type="ECO:0000313" key="3">
    <source>
        <dbReference type="EMBL" id="OGH64732.1"/>
    </source>
</evidence>
<sequence>MKKSRTPVSLFAQETLNHCNGGSTLQAALWLKEHLARGGKIVVTLAGALSSFQVGVMLAELIRKNKVHLVSATGANHEESYYRYVAHSHYAYIPRYTELTPEQEAELRDAGLRRITDTFLPEDESVRIMEPHLLKFWKEAQAKGKRYFPHEYFWRLFSEGLISPDPEANENDCWAYAAFKKKVPIVIPGFEDSTMGNIFASYTYNGPHRKDKGPRLDQHIMKSGLEYFQFLYDWYMETSKDAPIAFLQLGGGISADFPICVVPSLKHDLRMTKVRDWAGFVEIGSSPMSYGSYSGAGGKEKITWDKLSTQSYYQIIQSDVTVAFPWIAAVLLDL</sequence>
<evidence type="ECO:0000256" key="1">
    <source>
        <dbReference type="ARBA" id="ARBA00009892"/>
    </source>
</evidence>